<gene>
    <name evidence="2" type="ORF">Q4568_06175</name>
</gene>
<keyword evidence="1" id="KW-1133">Transmembrane helix</keyword>
<keyword evidence="1" id="KW-0472">Membrane</keyword>
<keyword evidence="1" id="KW-0812">Transmembrane</keyword>
<organism evidence="2 3">
    <name type="scientific">Photobacterium sanguinicancri</name>
    <dbReference type="NCBI Taxonomy" id="875932"/>
    <lineage>
        <taxon>Bacteria</taxon>
        <taxon>Pseudomonadati</taxon>
        <taxon>Pseudomonadota</taxon>
        <taxon>Gammaproteobacteria</taxon>
        <taxon>Vibrionales</taxon>
        <taxon>Vibrionaceae</taxon>
        <taxon>Photobacterium</taxon>
    </lineage>
</organism>
<accession>A0AAW7Y116</accession>
<feature type="transmembrane region" description="Helical" evidence="1">
    <location>
        <begin position="7"/>
        <end position="28"/>
    </location>
</feature>
<reference evidence="2" key="1">
    <citation type="submission" date="2023-07" db="EMBL/GenBank/DDBJ databases">
        <title>Genome content predicts the carbon catabolic preferences of heterotrophic bacteria.</title>
        <authorList>
            <person name="Gralka M."/>
        </authorList>
    </citation>
    <scope>NUCLEOTIDE SEQUENCE</scope>
    <source>
        <strain evidence="2">G2M05</strain>
    </source>
</reference>
<evidence type="ECO:0000256" key="1">
    <source>
        <dbReference type="SAM" id="Phobius"/>
    </source>
</evidence>
<evidence type="ECO:0000313" key="3">
    <source>
        <dbReference type="Proteomes" id="UP001170624"/>
    </source>
</evidence>
<comment type="caution">
    <text evidence="2">The sequence shown here is derived from an EMBL/GenBank/DDBJ whole genome shotgun (WGS) entry which is preliminary data.</text>
</comment>
<dbReference type="RefSeq" id="WP_281221731.1">
    <property type="nucleotide sequence ID" value="NZ_CANMLA010000001.1"/>
</dbReference>
<protein>
    <submittedName>
        <fullName evidence="2">Uncharacterized protein</fullName>
    </submittedName>
</protein>
<name>A0AAW7Y116_9GAMM</name>
<dbReference type="AlphaFoldDB" id="A0AAW7Y116"/>
<dbReference type="EMBL" id="JAUOPU010000004">
    <property type="protein sequence ID" value="MDO6542109.1"/>
    <property type="molecule type" value="Genomic_DNA"/>
</dbReference>
<sequence length="161" mass="18754">MNNVNKVICTLFAANVLVIVSIFALNVYHHPMFLVGKNNTMLFSHGMTYTEDRVESYQEYFTVDHTWNGFHDLYSTIQTEGVIKKSLKVYYSVYFWGLDIFSSRNTLRSKEYTPSTEPDITEAHLIDENIEQFFQILYQDDFSFCYTSLLTSSVQCITADQ</sequence>
<dbReference type="Proteomes" id="UP001170624">
    <property type="component" value="Unassembled WGS sequence"/>
</dbReference>
<evidence type="ECO:0000313" key="2">
    <source>
        <dbReference type="EMBL" id="MDO6542109.1"/>
    </source>
</evidence>
<proteinExistence type="predicted"/>